<accession>A0A6A6H3C5</accession>
<comment type="subunit">
    <text evidence="1">Component of the NuA4 histone acetyltransferase complex.</text>
</comment>
<reference evidence="4" key="1">
    <citation type="journal article" date="2020" name="Stud. Mycol.">
        <title>101 Dothideomycetes genomes: a test case for predicting lifestyles and emergence of pathogens.</title>
        <authorList>
            <person name="Haridas S."/>
            <person name="Albert R."/>
            <person name="Binder M."/>
            <person name="Bloem J."/>
            <person name="Labutti K."/>
            <person name="Salamov A."/>
            <person name="Andreopoulos B."/>
            <person name="Baker S."/>
            <person name="Barry K."/>
            <person name="Bills G."/>
            <person name="Bluhm B."/>
            <person name="Cannon C."/>
            <person name="Castanera R."/>
            <person name="Culley D."/>
            <person name="Daum C."/>
            <person name="Ezra D."/>
            <person name="Gonzalez J."/>
            <person name="Henrissat B."/>
            <person name="Kuo A."/>
            <person name="Liang C."/>
            <person name="Lipzen A."/>
            <person name="Lutzoni F."/>
            <person name="Magnuson J."/>
            <person name="Mondo S."/>
            <person name="Nolan M."/>
            <person name="Ohm R."/>
            <person name="Pangilinan J."/>
            <person name="Park H.-J."/>
            <person name="Ramirez L."/>
            <person name="Alfaro M."/>
            <person name="Sun H."/>
            <person name="Tritt A."/>
            <person name="Yoshinaga Y."/>
            <person name="Zwiers L.-H."/>
            <person name="Turgeon B."/>
            <person name="Goodwin S."/>
            <person name="Spatafora J."/>
            <person name="Crous P."/>
            <person name="Grigoriev I."/>
        </authorList>
    </citation>
    <scope>NUCLEOTIDE SEQUENCE</scope>
    <source>
        <strain evidence="4">Tuck. ex Michener</strain>
    </source>
</reference>
<feature type="compositionally biased region" description="Low complexity" evidence="2">
    <location>
        <begin position="431"/>
        <end position="447"/>
    </location>
</feature>
<feature type="compositionally biased region" description="Polar residues" evidence="2">
    <location>
        <begin position="139"/>
        <end position="155"/>
    </location>
</feature>
<dbReference type="Gene3D" id="2.40.50.40">
    <property type="match status" value="1"/>
</dbReference>
<feature type="compositionally biased region" description="Basic and acidic residues" evidence="2">
    <location>
        <begin position="385"/>
        <end position="396"/>
    </location>
</feature>
<feature type="domain" description="Chromo" evidence="3">
    <location>
        <begin position="33"/>
        <end position="70"/>
    </location>
</feature>
<dbReference type="EMBL" id="ML991816">
    <property type="protein sequence ID" value="KAF2232397.1"/>
    <property type="molecule type" value="Genomic_DNA"/>
</dbReference>
<feature type="region of interest" description="Disordered" evidence="2">
    <location>
        <begin position="1"/>
        <end position="28"/>
    </location>
</feature>
<dbReference type="InterPro" id="IPR000953">
    <property type="entry name" value="Chromo/chromo_shadow_dom"/>
</dbReference>
<evidence type="ECO:0000259" key="3">
    <source>
        <dbReference type="PROSITE" id="PS50013"/>
    </source>
</evidence>
<dbReference type="PROSITE" id="PS50013">
    <property type="entry name" value="CHROMO_2"/>
    <property type="match status" value="1"/>
</dbReference>
<dbReference type="InterPro" id="IPR016197">
    <property type="entry name" value="Chromo-like_dom_sf"/>
</dbReference>
<evidence type="ECO:0000256" key="2">
    <source>
        <dbReference type="SAM" id="MobiDB-lite"/>
    </source>
</evidence>
<protein>
    <recommendedName>
        <fullName evidence="3">Chromo domain-containing protein</fullName>
    </recommendedName>
</protein>
<proteinExistence type="predicted"/>
<feature type="region of interest" description="Disordered" evidence="2">
    <location>
        <begin position="427"/>
        <end position="456"/>
    </location>
</feature>
<feature type="region of interest" description="Disordered" evidence="2">
    <location>
        <begin position="281"/>
        <end position="409"/>
    </location>
</feature>
<name>A0A6A6H3C5_VIRVR</name>
<gene>
    <name evidence="4" type="ORF">EV356DRAFT_252042</name>
</gene>
<evidence type="ECO:0000313" key="5">
    <source>
        <dbReference type="Proteomes" id="UP000800092"/>
    </source>
</evidence>
<dbReference type="GO" id="GO:0006338">
    <property type="term" value="P:chromatin remodeling"/>
    <property type="evidence" value="ECO:0007669"/>
    <property type="project" value="UniProtKB-ARBA"/>
</dbReference>
<feature type="compositionally biased region" description="Basic and acidic residues" evidence="2">
    <location>
        <begin position="306"/>
        <end position="316"/>
    </location>
</feature>
<feature type="compositionally biased region" description="Polar residues" evidence="2">
    <location>
        <begin position="355"/>
        <end position="384"/>
    </location>
</feature>
<dbReference type="AlphaFoldDB" id="A0A6A6H3C5"/>
<dbReference type="OrthoDB" id="3647690at2759"/>
<organism evidence="4 5">
    <name type="scientific">Viridothelium virens</name>
    <name type="common">Speckled blister lichen</name>
    <name type="synonym">Trypethelium virens</name>
    <dbReference type="NCBI Taxonomy" id="1048519"/>
    <lineage>
        <taxon>Eukaryota</taxon>
        <taxon>Fungi</taxon>
        <taxon>Dikarya</taxon>
        <taxon>Ascomycota</taxon>
        <taxon>Pezizomycotina</taxon>
        <taxon>Dothideomycetes</taxon>
        <taxon>Dothideomycetes incertae sedis</taxon>
        <taxon>Trypetheliales</taxon>
        <taxon>Trypetheliaceae</taxon>
        <taxon>Viridothelium</taxon>
    </lineage>
</organism>
<dbReference type="Proteomes" id="UP000800092">
    <property type="component" value="Unassembled WGS sequence"/>
</dbReference>
<feature type="compositionally biased region" description="Polar residues" evidence="2">
    <location>
        <begin position="318"/>
        <end position="342"/>
    </location>
</feature>
<feature type="compositionally biased region" description="Polar residues" evidence="2">
    <location>
        <begin position="281"/>
        <end position="302"/>
    </location>
</feature>
<keyword evidence="5" id="KW-1185">Reference proteome</keyword>
<sequence>MANTPAKRKRRSEDTFAIESSAKKRKTPSSLYFEIRDVLKYRNGRYLVQWEDNPDTGEKYSPTWEPKKNLNEEALEHWKQNQAKQQQVDKVKTARKRLSESQVPYEESTPVSVRGRRDKRRKIVESSPAAENLLPVVHSSANGDVGNTSEDSPTPCQKEDSAQWSDPFQASPTLTQSPSYTSKSEKDSSDSDLGLSNFEILDEPKGKDLVSQATPQDPEIVLAQKSINYEEYTSFSAPATQETATDSTVASQVQPLTEGENPTNDQIVRLANSSSQAVVGCDQSSTENTFQELAQESQTSNPARAAAKDALQEHASDCSVQQLIQESPQQSTGRTTIHTAVSYSPAEVTQEPSRDSITSEPTTNSKPSNESYVPVTGCTQTTPESHVENTSSDHTHAQQTSSVDAKSSSVVKIVPDSQIVDNSETFVPPESLATSHTSTSTTSGSVTQDQTQDIPESSPIEVFHTYHCFYAWKDQYIYIDAKSRKA</sequence>
<evidence type="ECO:0000313" key="4">
    <source>
        <dbReference type="EMBL" id="KAF2232397.1"/>
    </source>
</evidence>
<evidence type="ECO:0000256" key="1">
    <source>
        <dbReference type="ARBA" id="ARBA00011353"/>
    </source>
</evidence>
<feature type="compositionally biased region" description="Basic residues" evidence="2">
    <location>
        <begin position="1"/>
        <end position="10"/>
    </location>
</feature>
<feature type="compositionally biased region" description="Polar residues" evidence="2">
    <location>
        <begin position="162"/>
        <end position="176"/>
    </location>
</feature>
<feature type="region of interest" description="Disordered" evidence="2">
    <location>
        <begin position="237"/>
        <end position="263"/>
    </location>
</feature>
<feature type="region of interest" description="Disordered" evidence="2">
    <location>
        <begin position="79"/>
        <end position="216"/>
    </location>
</feature>
<dbReference type="SUPFAM" id="SSF54160">
    <property type="entry name" value="Chromo domain-like"/>
    <property type="match status" value="1"/>
</dbReference>